<evidence type="ECO:0000256" key="2">
    <source>
        <dbReference type="ARBA" id="ARBA00022801"/>
    </source>
</evidence>
<dbReference type="SFLD" id="SFLDG01140">
    <property type="entry name" value="C2.B:_Phosphomannomutase_and_P"/>
    <property type="match status" value="1"/>
</dbReference>
<evidence type="ECO:0000256" key="1">
    <source>
        <dbReference type="ARBA" id="ARBA00022723"/>
    </source>
</evidence>
<dbReference type="PANTHER" id="PTHR10000:SF8">
    <property type="entry name" value="HAD SUPERFAMILY HYDROLASE-LIKE, TYPE 3"/>
    <property type="match status" value="1"/>
</dbReference>
<sequence length="274" mass="30678">MSNPPKKIELIALDMDGTLLNSQHDISEYTIDVITKVRAKGIKVVLVTGRPYIGTVKFTEKLSMREDNDYVIVCNGSLTIKPKTGEVVTQETLDINDYYELEALSRELNVHFHVFDKDNVYTANKDISPYTILETQLTGIALKFRTPEEMPKEMQFPKMMMIDEPEVLNQAIAKLPPSLYERYNIIKSAPYFLEIIPKGVNKGLTLKKLAHKLGIPAEHILAMGDQGNDIAMFEFAGYSVAMGNAIDELKEIADGVAETNDNDGVGKTIEKFCL</sequence>
<evidence type="ECO:0000313" key="4">
    <source>
        <dbReference type="Proteomes" id="UP001589758"/>
    </source>
</evidence>
<dbReference type="SFLD" id="SFLDS00003">
    <property type="entry name" value="Haloacid_Dehalogenase"/>
    <property type="match status" value="1"/>
</dbReference>
<dbReference type="PANTHER" id="PTHR10000">
    <property type="entry name" value="PHOSPHOSERINE PHOSPHATASE"/>
    <property type="match status" value="1"/>
</dbReference>
<keyword evidence="1" id="KW-0479">Metal-binding</keyword>
<dbReference type="InterPro" id="IPR023214">
    <property type="entry name" value="HAD_sf"/>
</dbReference>
<dbReference type="GO" id="GO:0050308">
    <property type="term" value="F:sugar-phosphatase activity"/>
    <property type="evidence" value="ECO:0007669"/>
    <property type="project" value="UniProtKB-EC"/>
</dbReference>
<dbReference type="EMBL" id="JBHLXE010000046">
    <property type="protein sequence ID" value="MFC0179340.1"/>
    <property type="molecule type" value="Genomic_DNA"/>
</dbReference>
<dbReference type="SFLD" id="SFLDG01144">
    <property type="entry name" value="C2.B.4:_PGP_Like"/>
    <property type="match status" value="1"/>
</dbReference>
<reference evidence="3 4" key="1">
    <citation type="submission" date="2024-09" db="EMBL/GenBank/DDBJ databases">
        <authorList>
            <person name="Sun Q."/>
            <person name="Mori K."/>
        </authorList>
    </citation>
    <scope>NUCLEOTIDE SEQUENCE [LARGE SCALE GENOMIC DNA]</scope>
    <source>
        <strain evidence="3 4">CCM 8545</strain>
    </source>
</reference>
<keyword evidence="2 3" id="KW-0378">Hydrolase</keyword>
<dbReference type="NCBIfam" id="TIGR01484">
    <property type="entry name" value="HAD-SF-IIB"/>
    <property type="match status" value="1"/>
</dbReference>
<dbReference type="Gene3D" id="3.30.1240.10">
    <property type="match status" value="1"/>
</dbReference>
<keyword evidence="4" id="KW-1185">Reference proteome</keyword>
<evidence type="ECO:0000313" key="3">
    <source>
        <dbReference type="EMBL" id="MFC0179340.1"/>
    </source>
</evidence>
<comment type="caution">
    <text evidence="3">The sequence shown here is derived from an EMBL/GenBank/DDBJ whole genome shotgun (WGS) entry which is preliminary data.</text>
</comment>
<dbReference type="NCBIfam" id="NF007806">
    <property type="entry name" value="PRK10513.1"/>
    <property type="match status" value="1"/>
</dbReference>
<dbReference type="RefSeq" id="WP_385876439.1">
    <property type="nucleotide sequence ID" value="NZ_JBHLXE010000046.1"/>
</dbReference>
<proteinExistence type="predicted"/>
<dbReference type="EC" id="3.1.3.23" evidence="3"/>
<name>A0ABV6C8S2_9GAMM</name>
<gene>
    <name evidence="3" type="primary">yidA</name>
    <name evidence="3" type="ORF">ACFFIT_04395</name>
</gene>
<accession>A0ABV6C8S2</accession>
<protein>
    <submittedName>
        <fullName evidence="3">Sugar-phosphatase</fullName>
        <ecNumber evidence="3">3.1.3.23</ecNumber>
    </submittedName>
</protein>
<dbReference type="InterPro" id="IPR036412">
    <property type="entry name" value="HAD-like_sf"/>
</dbReference>
<dbReference type="PROSITE" id="PS01228">
    <property type="entry name" value="COF_1"/>
    <property type="match status" value="1"/>
</dbReference>
<dbReference type="SUPFAM" id="SSF56784">
    <property type="entry name" value="HAD-like"/>
    <property type="match status" value="1"/>
</dbReference>
<dbReference type="InterPro" id="IPR000150">
    <property type="entry name" value="Cof"/>
</dbReference>
<organism evidence="3 4">
    <name type="scientific">Thorsellia kenyensis</name>
    <dbReference type="NCBI Taxonomy" id="1549888"/>
    <lineage>
        <taxon>Bacteria</taxon>
        <taxon>Pseudomonadati</taxon>
        <taxon>Pseudomonadota</taxon>
        <taxon>Gammaproteobacteria</taxon>
        <taxon>Enterobacterales</taxon>
        <taxon>Thorselliaceae</taxon>
        <taxon>Thorsellia</taxon>
    </lineage>
</organism>
<dbReference type="Gene3D" id="3.40.50.1000">
    <property type="entry name" value="HAD superfamily/HAD-like"/>
    <property type="match status" value="1"/>
</dbReference>
<dbReference type="NCBIfam" id="TIGR00099">
    <property type="entry name" value="Cof-subfamily"/>
    <property type="match status" value="1"/>
</dbReference>
<dbReference type="InterPro" id="IPR006379">
    <property type="entry name" value="HAD-SF_hydro_IIB"/>
</dbReference>
<dbReference type="PROSITE" id="PS01229">
    <property type="entry name" value="COF_2"/>
    <property type="match status" value="1"/>
</dbReference>
<dbReference type="Proteomes" id="UP001589758">
    <property type="component" value="Unassembled WGS sequence"/>
</dbReference>
<dbReference type="CDD" id="cd07516">
    <property type="entry name" value="HAD_Pase"/>
    <property type="match status" value="1"/>
</dbReference>
<dbReference type="Pfam" id="PF08282">
    <property type="entry name" value="Hydrolase_3"/>
    <property type="match status" value="1"/>
</dbReference>